<dbReference type="InterPro" id="IPR013013">
    <property type="entry name" value="PTS_EIIC_1"/>
</dbReference>
<proteinExistence type="predicted"/>
<dbReference type="GO" id="GO:0009401">
    <property type="term" value="P:phosphoenolpyruvate-dependent sugar phosphotransferase system"/>
    <property type="evidence" value="ECO:0007669"/>
    <property type="project" value="UniProtKB-KW"/>
</dbReference>
<evidence type="ECO:0000259" key="13">
    <source>
        <dbReference type="PROSITE" id="PS51098"/>
    </source>
</evidence>
<dbReference type="InterPro" id="IPR050429">
    <property type="entry name" value="PTS_Glucose_EIICBA"/>
</dbReference>
<dbReference type="CDD" id="cd00212">
    <property type="entry name" value="PTS_IIB_glc"/>
    <property type="match status" value="1"/>
</dbReference>
<comment type="caution">
    <text evidence="15">The sequence shown here is derived from an EMBL/GenBank/DDBJ whole genome shotgun (WGS) entry which is preliminary data.</text>
</comment>
<evidence type="ECO:0000256" key="10">
    <source>
        <dbReference type="ARBA" id="ARBA00023136"/>
    </source>
</evidence>
<dbReference type="EMBL" id="QRHL01000013">
    <property type="protein sequence ID" value="RHF71667.1"/>
    <property type="molecule type" value="Genomic_DNA"/>
</dbReference>
<dbReference type="Pfam" id="PF02378">
    <property type="entry name" value="PTS_EIIC"/>
    <property type="match status" value="1"/>
</dbReference>
<keyword evidence="3" id="KW-1003">Cell membrane</keyword>
<comment type="subcellular location">
    <subcellularLocation>
        <location evidence="1">Cell membrane</location>
        <topology evidence="1">Multi-pass membrane protein</topology>
    </subcellularLocation>
</comment>
<keyword evidence="10 12" id="KW-0472">Membrane</keyword>
<dbReference type="InterPro" id="IPR001996">
    <property type="entry name" value="PTS_IIB_1"/>
</dbReference>
<protein>
    <submittedName>
        <fullName evidence="15">Alpha-glucoside-specific phosphotransferase enzyme IIB component</fullName>
    </submittedName>
</protein>
<feature type="transmembrane region" description="Helical" evidence="12">
    <location>
        <begin position="305"/>
        <end position="322"/>
    </location>
</feature>
<dbReference type="GO" id="GO:0008982">
    <property type="term" value="F:protein-N(PI)-phosphohistidine-sugar phosphotransferase activity"/>
    <property type="evidence" value="ECO:0007669"/>
    <property type="project" value="InterPro"/>
</dbReference>
<evidence type="ECO:0000256" key="4">
    <source>
        <dbReference type="ARBA" id="ARBA00022597"/>
    </source>
</evidence>
<dbReference type="PANTHER" id="PTHR30009:SF12">
    <property type="entry name" value="PHOSPHOTRANSFERASE IIC COMPONENT GLVC"/>
    <property type="match status" value="1"/>
</dbReference>
<dbReference type="GO" id="GO:0005886">
    <property type="term" value="C:plasma membrane"/>
    <property type="evidence" value="ECO:0007669"/>
    <property type="project" value="UniProtKB-SubCell"/>
</dbReference>
<keyword evidence="6" id="KW-0598">Phosphotransferase system</keyword>
<keyword evidence="5 15" id="KW-0808">Transferase</keyword>
<feature type="transmembrane region" description="Helical" evidence="12">
    <location>
        <begin position="129"/>
        <end position="152"/>
    </location>
</feature>
<evidence type="ECO:0000256" key="11">
    <source>
        <dbReference type="PROSITE-ProRule" id="PRU00421"/>
    </source>
</evidence>
<dbReference type="InterPro" id="IPR010975">
    <property type="entry name" value="PTS_IIBC_a_glc"/>
</dbReference>
<gene>
    <name evidence="15" type="ORF">DW663_08130</name>
</gene>
<reference evidence="15 16" key="1">
    <citation type="submission" date="2018-08" db="EMBL/GenBank/DDBJ databases">
        <title>A genome reference for cultivated species of the human gut microbiota.</title>
        <authorList>
            <person name="Zou Y."/>
            <person name="Xue W."/>
            <person name="Luo G."/>
        </authorList>
    </citation>
    <scope>NUCLEOTIDE SEQUENCE [LARGE SCALE GENOMIC DNA]</scope>
    <source>
        <strain evidence="15 16">AM25-1</strain>
    </source>
</reference>
<evidence type="ECO:0000259" key="14">
    <source>
        <dbReference type="PROSITE" id="PS51103"/>
    </source>
</evidence>
<keyword evidence="2" id="KW-0813">Transport</keyword>
<dbReference type="GO" id="GO:0090563">
    <property type="term" value="F:protein-phosphocysteine-sugar phosphotransferase activity"/>
    <property type="evidence" value="ECO:0007669"/>
    <property type="project" value="TreeGrafter"/>
</dbReference>
<evidence type="ECO:0000256" key="6">
    <source>
        <dbReference type="ARBA" id="ARBA00022683"/>
    </source>
</evidence>
<feature type="domain" description="PTS EIIC type-1" evidence="14">
    <location>
        <begin position="1"/>
        <end position="418"/>
    </location>
</feature>
<sequence length="527" mass="57350">MLKHFQRLGGALFAPVLLFPFAGLVVALTIILKNPDFVGELANTNGTFYKMITVIEEGGWTVFRQLPLIFAIGLPIGLAKKAHPRACLAVLATYLTYNYFISAILTFWGPSFGVDFTQNVGGVSGLTTIAGIKTLDTSIVGAIVISGITIYIHNKFFDTKLPDFLGTFQGTTLVSAIAFVVMIPCAYITCLVWPKIQMGISSLQALMVTSGTFGVWLYTFLERILIPTGLHHFIYGPFIFGPAVVDTGIQVAWAENLLNFANSTQPLKELFPQGGFALHGNSKIFGCIGIALAMYKTARPEKKKIVSGLLIPAALTAALVGITEPLEFTFLFIAPFLFVVHAVLAATMAAVMYAFGVVGNMGSGIIEIAALNWLPLMKNHSGVMFTQLAIGVVFIGIYYLVFKFLIEKYNVKTSGREDEEEETKLYTKADWKAKNGEGKETNSSDLYSGKAKAFLEAFGGKDNIEQVNNCATRLRISVKDEKKVGPDIQFKAAGAHGVVRNGKAFQVIVGLSVPQVRESFENLMEQN</sequence>
<dbReference type="PROSITE" id="PS51103">
    <property type="entry name" value="PTS_EIIC_TYPE_1"/>
    <property type="match status" value="1"/>
</dbReference>
<dbReference type="RefSeq" id="WP_005886209.1">
    <property type="nucleotide sequence ID" value="NZ_CABMMQ010000006.1"/>
</dbReference>
<feature type="transmembrane region" description="Helical" evidence="12">
    <location>
        <begin position="233"/>
        <end position="254"/>
    </location>
</feature>
<evidence type="ECO:0000256" key="1">
    <source>
        <dbReference type="ARBA" id="ARBA00004651"/>
    </source>
</evidence>
<evidence type="ECO:0000313" key="16">
    <source>
        <dbReference type="Proteomes" id="UP000284676"/>
    </source>
</evidence>
<dbReference type="Proteomes" id="UP000284676">
    <property type="component" value="Unassembled WGS sequence"/>
</dbReference>
<dbReference type="Gene3D" id="3.30.1360.60">
    <property type="entry name" value="Glucose permease domain IIB"/>
    <property type="match status" value="1"/>
</dbReference>
<dbReference type="InterPro" id="IPR003352">
    <property type="entry name" value="PTS_EIIC"/>
</dbReference>
<dbReference type="PANTHER" id="PTHR30009">
    <property type="entry name" value="CYTOCHROME C-TYPE SYNTHESIS PROTEIN AND PTS TRANSMEMBRANE COMPONENT"/>
    <property type="match status" value="1"/>
</dbReference>
<evidence type="ECO:0000256" key="3">
    <source>
        <dbReference type="ARBA" id="ARBA00022475"/>
    </source>
</evidence>
<dbReference type="SUPFAM" id="SSF55604">
    <property type="entry name" value="Glucose permease domain IIB"/>
    <property type="match status" value="1"/>
</dbReference>
<feature type="transmembrane region" description="Helical" evidence="12">
    <location>
        <begin position="353"/>
        <end position="373"/>
    </location>
</feature>
<dbReference type="NCBIfam" id="TIGR02005">
    <property type="entry name" value="PTS-IIBC-alpha"/>
    <property type="match status" value="1"/>
</dbReference>
<dbReference type="InterPro" id="IPR036878">
    <property type="entry name" value="Glu_permease_IIB"/>
</dbReference>
<dbReference type="PROSITE" id="PS51098">
    <property type="entry name" value="PTS_EIIB_TYPE_1"/>
    <property type="match status" value="1"/>
</dbReference>
<feature type="transmembrane region" description="Helical" evidence="12">
    <location>
        <begin position="328"/>
        <end position="346"/>
    </location>
</feature>
<name>A0A414PSX9_FUSMR</name>
<evidence type="ECO:0000256" key="9">
    <source>
        <dbReference type="ARBA" id="ARBA00022989"/>
    </source>
</evidence>
<evidence type="ECO:0000256" key="8">
    <source>
        <dbReference type="ARBA" id="ARBA00022777"/>
    </source>
</evidence>
<keyword evidence="4" id="KW-0762">Sugar transport</keyword>
<feature type="domain" description="PTS EIIB type-1" evidence="13">
    <location>
        <begin position="448"/>
        <end position="527"/>
    </location>
</feature>
<dbReference type="GeneID" id="62762380"/>
<feature type="transmembrane region" description="Helical" evidence="12">
    <location>
        <begin position="86"/>
        <end position="109"/>
    </location>
</feature>
<keyword evidence="9 12" id="KW-1133">Transmembrane helix</keyword>
<dbReference type="Pfam" id="PF00367">
    <property type="entry name" value="PTS_EIIB"/>
    <property type="match status" value="1"/>
</dbReference>
<feature type="transmembrane region" description="Helical" evidence="12">
    <location>
        <begin position="173"/>
        <end position="194"/>
    </location>
</feature>
<keyword evidence="8" id="KW-0418">Kinase</keyword>
<keyword evidence="7 12" id="KW-0812">Transmembrane</keyword>
<dbReference type="AlphaFoldDB" id="A0A414PSX9"/>
<feature type="transmembrane region" description="Helical" evidence="12">
    <location>
        <begin position="62"/>
        <end position="79"/>
    </location>
</feature>
<dbReference type="GO" id="GO:0016301">
    <property type="term" value="F:kinase activity"/>
    <property type="evidence" value="ECO:0007669"/>
    <property type="project" value="UniProtKB-KW"/>
</dbReference>
<dbReference type="InterPro" id="IPR018113">
    <property type="entry name" value="PTrfase_EIIB_Cys"/>
</dbReference>
<dbReference type="NCBIfam" id="TIGR00826">
    <property type="entry name" value="EIIB_glc"/>
    <property type="match status" value="1"/>
</dbReference>
<evidence type="ECO:0000256" key="5">
    <source>
        <dbReference type="ARBA" id="ARBA00022679"/>
    </source>
</evidence>
<accession>A0A414PSX9</accession>
<organism evidence="15 16">
    <name type="scientific">Fusobacterium mortiferum</name>
    <dbReference type="NCBI Taxonomy" id="850"/>
    <lineage>
        <taxon>Bacteria</taxon>
        <taxon>Fusobacteriati</taxon>
        <taxon>Fusobacteriota</taxon>
        <taxon>Fusobacteriia</taxon>
        <taxon>Fusobacteriales</taxon>
        <taxon>Fusobacteriaceae</taxon>
        <taxon>Fusobacterium</taxon>
    </lineage>
</organism>
<feature type="transmembrane region" description="Helical" evidence="12">
    <location>
        <begin position="200"/>
        <end position="221"/>
    </location>
</feature>
<feature type="transmembrane region" description="Helical" evidence="12">
    <location>
        <begin position="274"/>
        <end position="293"/>
    </location>
</feature>
<evidence type="ECO:0000256" key="2">
    <source>
        <dbReference type="ARBA" id="ARBA00022448"/>
    </source>
</evidence>
<evidence type="ECO:0000256" key="7">
    <source>
        <dbReference type="ARBA" id="ARBA00022692"/>
    </source>
</evidence>
<evidence type="ECO:0000313" key="15">
    <source>
        <dbReference type="EMBL" id="RHF71667.1"/>
    </source>
</evidence>
<dbReference type="PROSITE" id="PS01035">
    <property type="entry name" value="PTS_EIIB_TYPE_1_CYS"/>
    <property type="match status" value="1"/>
</dbReference>
<feature type="transmembrane region" description="Helical" evidence="12">
    <location>
        <begin position="385"/>
        <end position="406"/>
    </location>
</feature>
<feature type="active site" description="Phosphocysteine intermediate; for EIIB activity" evidence="11">
    <location>
        <position position="470"/>
    </location>
</feature>
<evidence type="ECO:0000256" key="12">
    <source>
        <dbReference type="SAM" id="Phobius"/>
    </source>
</evidence>